<dbReference type="OrthoDB" id="750178at2"/>
<dbReference type="Proteomes" id="UP000238642">
    <property type="component" value="Unassembled WGS sequence"/>
</dbReference>
<dbReference type="InterPro" id="IPR017937">
    <property type="entry name" value="Thioredoxin_CS"/>
</dbReference>
<evidence type="ECO:0000259" key="6">
    <source>
        <dbReference type="PROSITE" id="PS51352"/>
    </source>
</evidence>
<dbReference type="GO" id="GO:0016209">
    <property type="term" value="F:antioxidant activity"/>
    <property type="evidence" value="ECO:0007669"/>
    <property type="project" value="InterPro"/>
</dbReference>
<proteinExistence type="predicted"/>
<keyword evidence="8" id="KW-1185">Reference proteome</keyword>
<accession>A0A2S9JS86</accession>
<evidence type="ECO:0000313" key="7">
    <source>
        <dbReference type="EMBL" id="PRD56068.1"/>
    </source>
</evidence>
<evidence type="ECO:0000256" key="2">
    <source>
        <dbReference type="ARBA" id="ARBA00022748"/>
    </source>
</evidence>
<evidence type="ECO:0000256" key="1">
    <source>
        <dbReference type="ARBA" id="ARBA00004196"/>
    </source>
</evidence>
<evidence type="ECO:0000256" key="3">
    <source>
        <dbReference type="ARBA" id="ARBA00023157"/>
    </source>
</evidence>
<feature type="signal peptide" evidence="5">
    <location>
        <begin position="1"/>
        <end position="20"/>
    </location>
</feature>
<dbReference type="GO" id="GO:0017004">
    <property type="term" value="P:cytochrome complex assembly"/>
    <property type="evidence" value="ECO:0007669"/>
    <property type="project" value="UniProtKB-KW"/>
</dbReference>
<dbReference type="Pfam" id="PF00578">
    <property type="entry name" value="AhpC-TSA"/>
    <property type="match status" value="1"/>
</dbReference>
<dbReference type="InterPro" id="IPR050553">
    <property type="entry name" value="Thioredoxin_ResA/DsbE_sf"/>
</dbReference>
<dbReference type="EMBL" id="PVBS01000001">
    <property type="protein sequence ID" value="PRD56068.1"/>
    <property type="molecule type" value="Genomic_DNA"/>
</dbReference>
<dbReference type="Pfam" id="PF14289">
    <property type="entry name" value="DUF4369"/>
    <property type="match status" value="1"/>
</dbReference>
<evidence type="ECO:0000256" key="4">
    <source>
        <dbReference type="ARBA" id="ARBA00023284"/>
    </source>
</evidence>
<evidence type="ECO:0000313" key="8">
    <source>
        <dbReference type="Proteomes" id="UP000238642"/>
    </source>
</evidence>
<name>A0A2S9JS86_9SPHI</name>
<dbReference type="GO" id="GO:0030313">
    <property type="term" value="C:cell envelope"/>
    <property type="evidence" value="ECO:0007669"/>
    <property type="project" value="UniProtKB-SubCell"/>
</dbReference>
<dbReference type="Gene3D" id="3.40.30.10">
    <property type="entry name" value="Glutaredoxin"/>
    <property type="match status" value="1"/>
</dbReference>
<keyword evidence="2" id="KW-0201">Cytochrome c-type biogenesis</keyword>
<comment type="subcellular location">
    <subcellularLocation>
        <location evidence="1">Cell envelope</location>
    </subcellularLocation>
</comment>
<dbReference type="CDD" id="cd02966">
    <property type="entry name" value="TlpA_like_family"/>
    <property type="match status" value="1"/>
</dbReference>
<dbReference type="PROSITE" id="PS00194">
    <property type="entry name" value="THIOREDOXIN_1"/>
    <property type="match status" value="1"/>
</dbReference>
<comment type="caution">
    <text evidence="7">The sequence shown here is derived from an EMBL/GenBank/DDBJ whole genome shotgun (WGS) entry which is preliminary data.</text>
</comment>
<organism evidence="7 8">
    <name type="scientific">Sphingobacterium gobiense</name>
    <dbReference type="NCBI Taxonomy" id="1382456"/>
    <lineage>
        <taxon>Bacteria</taxon>
        <taxon>Pseudomonadati</taxon>
        <taxon>Bacteroidota</taxon>
        <taxon>Sphingobacteriia</taxon>
        <taxon>Sphingobacteriales</taxon>
        <taxon>Sphingobacteriaceae</taxon>
        <taxon>Sphingobacterium</taxon>
    </lineage>
</organism>
<keyword evidence="4" id="KW-0676">Redox-active center</keyword>
<dbReference type="GO" id="GO:0016491">
    <property type="term" value="F:oxidoreductase activity"/>
    <property type="evidence" value="ECO:0007669"/>
    <property type="project" value="InterPro"/>
</dbReference>
<gene>
    <name evidence="7" type="ORF">C5749_01925</name>
</gene>
<dbReference type="InterPro" id="IPR036249">
    <property type="entry name" value="Thioredoxin-like_sf"/>
</dbReference>
<keyword evidence="3" id="KW-1015">Disulfide bond</keyword>
<evidence type="ECO:0000256" key="5">
    <source>
        <dbReference type="SAM" id="SignalP"/>
    </source>
</evidence>
<dbReference type="InterPro" id="IPR013766">
    <property type="entry name" value="Thioredoxin_domain"/>
</dbReference>
<feature type="domain" description="Thioredoxin" evidence="6">
    <location>
        <begin position="239"/>
        <end position="380"/>
    </location>
</feature>
<dbReference type="PROSITE" id="PS51352">
    <property type="entry name" value="THIOREDOXIN_2"/>
    <property type="match status" value="1"/>
</dbReference>
<dbReference type="InterPro" id="IPR000866">
    <property type="entry name" value="AhpC/TSA"/>
</dbReference>
<sequence>MNISKLTAALVLLSPLALQAQENGFQLQGTAPQNFNGKKIYLDYMRDGHSMADSATIQNGTFSFSGAVNEPNYSRMVFDPEGKGKMMVQNDGDRLYFYLANETYKMAITDSLRTANITGSATHEAYTAYEEEIGGGFMDIIDAANKEFSGVDQNAPDKDAQYLAIRKKYDAKFDERREKEFTFAKNNPQSIFSIDALKDVANKRKLSEIEPVFQQLSKEVRQLSAARELEARILADKTIKVGAKAPDFAQPDVNGKVVKTSDFLGKYLLIDFWASWCAPCRAENPHLVKAYEKYHAKGLEIMGVSLDDNKGKAAWLKAIEQDGLPWIHVADLKGWSNEAAVLYGVRGIPQNYLVDPTGTIIAVNLRGDKVEEELAKIFAL</sequence>
<protein>
    <submittedName>
        <fullName evidence="7">Thioredoxin</fullName>
    </submittedName>
</protein>
<dbReference type="PANTHER" id="PTHR42852">
    <property type="entry name" value="THIOL:DISULFIDE INTERCHANGE PROTEIN DSBE"/>
    <property type="match status" value="1"/>
</dbReference>
<feature type="chain" id="PRO_5015728524" evidence="5">
    <location>
        <begin position="21"/>
        <end position="380"/>
    </location>
</feature>
<dbReference type="SUPFAM" id="SSF52833">
    <property type="entry name" value="Thioredoxin-like"/>
    <property type="match status" value="1"/>
</dbReference>
<dbReference type="InterPro" id="IPR025380">
    <property type="entry name" value="DUF4369"/>
</dbReference>
<dbReference type="AlphaFoldDB" id="A0A2S9JS86"/>
<dbReference type="PANTHER" id="PTHR42852:SF6">
    <property type="entry name" value="THIOL:DISULFIDE INTERCHANGE PROTEIN DSBE"/>
    <property type="match status" value="1"/>
</dbReference>
<keyword evidence="5" id="KW-0732">Signal</keyword>
<reference evidence="7 8" key="1">
    <citation type="submission" date="2018-02" db="EMBL/GenBank/DDBJ databases">
        <title>The draft genome of Sphingobacterium gobiense H7.</title>
        <authorList>
            <person name="Li L."/>
            <person name="Liu L."/>
            <person name="Zhang X."/>
            <person name="Wang T."/>
            <person name="Liang L."/>
        </authorList>
    </citation>
    <scope>NUCLEOTIDE SEQUENCE [LARGE SCALE GENOMIC DNA]</scope>
    <source>
        <strain evidence="7 8">ACCC 05757</strain>
    </source>
</reference>
<dbReference type="RefSeq" id="WP_105722516.1">
    <property type="nucleotide sequence ID" value="NZ_PVBS01000001.1"/>
</dbReference>